<evidence type="ECO:0008006" key="3">
    <source>
        <dbReference type="Google" id="ProtNLM"/>
    </source>
</evidence>
<name>A0ABX0XX49_9ACTN</name>
<comment type="caution">
    <text evidence="1">The sequence shown here is derived from an EMBL/GenBank/DDBJ whole genome shotgun (WGS) entry which is preliminary data.</text>
</comment>
<accession>A0ABX0XX49</accession>
<sequence>MSAPREPRLLYEPVLLRDDEEGIVYQAGAFSTEAEAQKVIDIWRAEGRREPTAINLVTVYESAEQWEADR</sequence>
<evidence type="ECO:0000313" key="1">
    <source>
        <dbReference type="EMBL" id="NJC69867.1"/>
    </source>
</evidence>
<proteinExistence type="predicted"/>
<reference evidence="1 2" key="1">
    <citation type="submission" date="2020-03" db="EMBL/GenBank/DDBJ databases">
        <title>WGS of the type strain of Planosporangium spp.</title>
        <authorList>
            <person name="Thawai C."/>
        </authorList>
    </citation>
    <scope>NUCLEOTIDE SEQUENCE [LARGE SCALE GENOMIC DNA]</scope>
    <source>
        <strain evidence="1 2">TBRC 5610</strain>
    </source>
</reference>
<organism evidence="1 2">
    <name type="scientific">Planosporangium thailandense</name>
    <dbReference type="NCBI Taxonomy" id="765197"/>
    <lineage>
        <taxon>Bacteria</taxon>
        <taxon>Bacillati</taxon>
        <taxon>Actinomycetota</taxon>
        <taxon>Actinomycetes</taxon>
        <taxon>Micromonosporales</taxon>
        <taxon>Micromonosporaceae</taxon>
        <taxon>Planosporangium</taxon>
    </lineage>
</organism>
<keyword evidence="2" id="KW-1185">Reference proteome</keyword>
<gene>
    <name evidence="1" type="ORF">HC031_09065</name>
</gene>
<evidence type="ECO:0000313" key="2">
    <source>
        <dbReference type="Proteomes" id="UP000722989"/>
    </source>
</evidence>
<dbReference type="EMBL" id="JAATVY010000004">
    <property type="protein sequence ID" value="NJC69867.1"/>
    <property type="molecule type" value="Genomic_DNA"/>
</dbReference>
<dbReference type="RefSeq" id="WP_167924738.1">
    <property type="nucleotide sequence ID" value="NZ_JAATVY010000004.1"/>
</dbReference>
<dbReference type="Proteomes" id="UP000722989">
    <property type="component" value="Unassembled WGS sequence"/>
</dbReference>
<protein>
    <recommendedName>
        <fullName evidence="3">SPOR domain-containing protein</fullName>
    </recommendedName>
</protein>